<reference evidence="4" key="1">
    <citation type="submission" date="2023-06" db="EMBL/GenBank/DDBJ databases">
        <title>Survivors Of The Sea: Transcriptome response of Skeletonema marinoi to long-term dormancy.</title>
        <authorList>
            <person name="Pinder M.I.M."/>
            <person name="Kourtchenko O."/>
            <person name="Robertson E.K."/>
            <person name="Larsson T."/>
            <person name="Maumus F."/>
            <person name="Osuna-Cruz C.M."/>
            <person name="Vancaester E."/>
            <person name="Stenow R."/>
            <person name="Vandepoele K."/>
            <person name="Ploug H."/>
            <person name="Bruchert V."/>
            <person name="Godhe A."/>
            <person name="Topel M."/>
        </authorList>
    </citation>
    <scope>NUCLEOTIDE SEQUENCE</scope>
    <source>
        <strain evidence="4">R05AC</strain>
    </source>
</reference>
<feature type="region of interest" description="Disordered" evidence="1">
    <location>
        <begin position="735"/>
        <end position="757"/>
    </location>
</feature>
<organism evidence="4 5">
    <name type="scientific">Skeletonema marinoi</name>
    <dbReference type="NCBI Taxonomy" id="267567"/>
    <lineage>
        <taxon>Eukaryota</taxon>
        <taxon>Sar</taxon>
        <taxon>Stramenopiles</taxon>
        <taxon>Ochrophyta</taxon>
        <taxon>Bacillariophyta</taxon>
        <taxon>Coscinodiscophyceae</taxon>
        <taxon>Thalassiosirophycidae</taxon>
        <taxon>Thalassiosirales</taxon>
        <taxon>Skeletonemataceae</taxon>
        <taxon>Skeletonema</taxon>
        <taxon>Skeletonema marinoi-dohrnii complex</taxon>
    </lineage>
</organism>
<sequence>MLRLRASSHSSNAYSRRRRCASMSPLRLCLAALLLLRGVSGIPIKFVANPPRSPLGECEGDCDNDGQCADGLTCYIRVPNEKVPGCTGGGTALLLLRGVSGSNATTNANIQSSTPSQFRIFETKFVASPPRSPLGLCEGDCDNDGECADGLTCYQRDRNEEVPGCTDGGSDNSLTDYCIQSNADSSNASPTVQPSKVPTALPTPLPTTENPTAGPTQLPTTAEPTPLSTSANPTPLPTTANPTNLPTSLPTTAQPTPLPTTSSPTPLPSTAKPTRLVTTTTGSPTPLPTAGVTIQSPEPTPLATSANPTPLPTTANPTNLPTSLPTTAQPTPLPTTASPTPLPSTAKPTRLVTTTTASPTPLPTASVTIQSPTPPTPLPTTAQPTSQPTQVRINRVGNDGSPQQFYPLALCQGDCDNDGECAEDLICHQREPFEAVPGCDGGESASEKTDFCIRPPVYTASPTVSASPTPLPTVSSAPTVSPAPSVQPSVSPTASPTIGASAPVRLRLYWQSSYRWQDTSRETWWCMQCRSGACTSGSTIEVDHCSSSKRQKFQYYNDKTFRPMNNPDLCFEGNGWDRETDPIKLKKCNGSSRQRWTGFNEKKRFEIKSGRDSGYLLTQAHHPKAHEKVFPQQSRRARNHKTSFWIVPAPEQYRIFPIKFVANPPRSPLGLCEGDCDKDDECADGLICHQRDENEEVPGCTGGGSDSSLTDYCIRPALVPPTIALATPTPQPTVTIIQSPTPLNTTTAPITTTPLPTPLPTTTAPTAKPVQTQQAQKEVIFVDNPPKKPLNECEGDCDNDDECAGDLVCHQRDPFGSVPGCTGGESSGNYRDYCINDSTASPTTSASPTHAPTISSVPTVSPAPSVQPSLNPTPAPNSVSERFKLRLYWSPNYNWQETRKETFWCWQCRGGCKVDKLIEIDHCKGADYFQYYGEDNSYRPFSNPELCVTEDGFDKESRPLRLKKCNGGIKQKWDNSGYSESVGFNFDKSKPWEIHPESSMDKCVTQMHHPKAHERVFIRRCQKPRINTTSKWVTYG</sequence>
<feature type="region of interest" description="Disordered" evidence="1">
    <location>
        <begin position="841"/>
        <end position="877"/>
    </location>
</feature>
<dbReference type="PROSITE" id="PS50231">
    <property type="entry name" value="RICIN_B_LECTIN"/>
    <property type="match status" value="2"/>
</dbReference>
<proteinExistence type="predicted"/>
<accession>A0AAD9D5B5</accession>
<feature type="chain" id="PRO_5042047850" evidence="2">
    <location>
        <begin position="42"/>
        <end position="1036"/>
    </location>
</feature>
<evidence type="ECO:0000259" key="3">
    <source>
        <dbReference type="Pfam" id="PF00652"/>
    </source>
</evidence>
<feature type="compositionally biased region" description="Low complexity" evidence="1">
    <location>
        <begin position="198"/>
        <end position="213"/>
    </location>
</feature>
<evidence type="ECO:0000313" key="5">
    <source>
        <dbReference type="Proteomes" id="UP001224775"/>
    </source>
</evidence>
<protein>
    <submittedName>
        <fullName evidence="4">Ricin-type beta-trefoil lectin domain-containing protein</fullName>
    </submittedName>
</protein>
<dbReference type="PANTHER" id="PTHR45725">
    <property type="entry name" value="FORMIN HOMOLOGY 2 FAMILY MEMBER"/>
    <property type="match status" value="1"/>
</dbReference>
<gene>
    <name evidence="4" type="ORF">QTG54_015870</name>
</gene>
<evidence type="ECO:0000256" key="1">
    <source>
        <dbReference type="SAM" id="MobiDB-lite"/>
    </source>
</evidence>
<name>A0AAD9D5B5_9STRA</name>
<feature type="signal peptide" evidence="2">
    <location>
        <begin position="1"/>
        <end position="41"/>
    </location>
</feature>
<dbReference type="Gene3D" id="2.80.10.50">
    <property type="match status" value="1"/>
</dbReference>
<dbReference type="EMBL" id="JATAAI010000049">
    <property type="protein sequence ID" value="KAK1733455.1"/>
    <property type="molecule type" value="Genomic_DNA"/>
</dbReference>
<feature type="region of interest" description="Disordered" evidence="1">
    <location>
        <begin position="462"/>
        <end position="496"/>
    </location>
</feature>
<dbReference type="InterPro" id="IPR051425">
    <property type="entry name" value="Formin_Homology"/>
</dbReference>
<dbReference type="PANTHER" id="PTHR45725:SF18">
    <property type="entry name" value="ORC1-LIKE AAA ATPASE DOMAIN-CONTAINING PROTEIN"/>
    <property type="match status" value="1"/>
</dbReference>
<dbReference type="AlphaFoldDB" id="A0AAD9D5B5"/>
<feature type="region of interest" description="Disordered" evidence="1">
    <location>
        <begin position="176"/>
        <end position="388"/>
    </location>
</feature>
<comment type="caution">
    <text evidence="4">The sequence shown here is derived from an EMBL/GenBank/DDBJ whole genome shotgun (WGS) entry which is preliminary data.</text>
</comment>
<dbReference type="Proteomes" id="UP001224775">
    <property type="component" value="Unassembled WGS sequence"/>
</dbReference>
<feature type="compositionally biased region" description="Low complexity" evidence="1">
    <location>
        <begin position="841"/>
        <end position="869"/>
    </location>
</feature>
<feature type="domain" description="Ricin B lectin" evidence="3">
    <location>
        <begin position="525"/>
        <end position="624"/>
    </location>
</feature>
<feature type="compositionally biased region" description="Polar residues" evidence="1">
    <location>
        <begin position="176"/>
        <end position="196"/>
    </location>
</feature>
<feature type="compositionally biased region" description="Low complexity" evidence="1">
    <location>
        <begin position="379"/>
        <end position="388"/>
    </location>
</feature>
<dbReference type="InterPro" id="IPR035992">
    <property type="entry name" value="Ricin_B-like_lectins"/>
</dbReference>
<dbReference type="SUPFAM" id="SSF50370">
    <property type="entry name" value="Ricin B-like lectins"/>
    <property type="match status" value="2"/>
</dbReference>
<feature type="compositionally biased region" description="Polar residues" evidence="1">
    <location>
        <begin position="214"/>
        <end position="223"/>
    </location>
</feature>
<feature type="compositionally biased region" description="Low complexity" evidence="1">
    <location>
        <begin position="301"/>
        <end position="371"/>
    </location>
</feature>
<keyword evidence="5" id="KW-1185">Reference proteome</keyword>
<keyword evidence="2" id="KW-0732">Signal</keyword>
<dbReference type="InterPro" id="IPR000772">
    <property type="entry name" value="Ricin_B_lectin"/>
</dbReference>
<dbReference type="Pfam" id="PF00652">
    <property type="entry name" value="Ricin_B_lectin"/>
    <property type="match status" value="1"/>
</dbReference>
<feature type="compositionally biased region" description="Low complexity" evidence="1">
    <location>
        <begin position="224"/>
        <end position="284"/>
    </location>
</feature>
<evidence type="ECO:0000256" key="2">
    <source>
        <dbReference type="SAM" id="SignalP"/>
    </source>
</evidence>
<evidence type="ECO:0000313" key="4">
    <source>
        <dbReference type="EMBL" id="KAK1733455.1"/>
    </source>
</evidence>